<evidence type="ECO:0000313" key="2">
    <source>
        <dbReference type="Proteomes" id="UP000287756"/>
    </source>
</evidence>
<proteinExistence type="predicted"/>
<protein>
    <submittedName>
        <fullName evidence="1">Uncharacterized protein</fullName>
    </submittedName>
</protein>
<evidence type="ECO:0000313" key="1">
    <source>
        <dbReference type="EMBL" id="QAS53627.1"/>
    </source>
</evidence>
<dbReference type="EMBL" id="CP026118">
    <property type="protein sequence ID" value="QAS53627.1"/>
    <property type="molecule type" value="Genomic_DNA"/>
</dbReference>
<dbReference type="Proteomes" id="UP000287756">
    <property type="component" value="Chromosome"/>
</dbReference>
<gene>
    <name evidence="1" type="ORF">HLI_16170</name>
</gene>
<organism evidence="1 2">
    <name type="scientific">Halobacillus litoralis</name>
    <dbReference type="NCBI Taxonomy" id="45668"/>
    <lineage>
        <taxon>Bacteria</taxon>
        <taxon>Bacillati</taxon>
        <taxon>Bacillota</taxon>
        <taxon>Bacilli</taxon>
        <taxon>Bacillales</taxon>
        <taxon>Bacillaceae</taxon>
        <taxon>Halobacillus</taxon>
    </lineage>
</organism>
<reference evidence="1 2" key="1">
    <citation type="submission" date="2018-01" db="EMBL/GenBank/DDBJ databases">
        <title>The whole genome sequencing and assembly of Halobacillus litoralis ERB031 strain.</title>
        <authorList>
            <person name="Lee S.-J."/>
            <person name="Park M.-K."/>
            <person name="Kim J.-Y."/>
            <person name="Lee Y.-J."/>
            <person name="Yi H."/>
            <person name="Bahn Y.-S."/>
            <person name="Kim J.F."/>
            <person name="Lee D.-W."/>
        </authorList>
    </citation>
    <scope>NUCLEOTIDE SEQUENCE [LARGE SCALE GENOMIC DNA]</scope>
    <source>
        <strain evidence="1 2">ERB 031</strain>
    </source>
</reference>
<dbReference type="KEGG" id="hli:HLI_16170"/>
<accession>A0A410MFZ4</accession>
<dbReference type="AlphaFoldDB" id="A0A410MFZ4"/>
<name>A0A410MFZ4_9BACI</name>
<sequence>MIVFLKLEQNDNCHWKRGTIGWNGSDVVGAAFALIDSQRKPGRIRWPLKNLFNQEQLLTFVVAFYESLVGGCLSRARPQLTWSRRPLDQVDLRLALFPQASPPNAHRGSNEALLKE</sequence>